<dbReference type="InterPro" id="IPR024072">
    <property type="entry name" value="DHFR-like_dom_sf"/>
</dbReference>
<feature type="binding site" evidence="15">
    <location>
        <position position="170"/>
    </location>
    <ligand>
        <name>substrate</name>
    </ligand>
</feature>
<dbReference type="STRING" id="1286106.MPL1_04125"/>
<dbReference type="InterPro" id="IPR011549">
    <property type="entry name" value="RibD_C"/>
</dbReference>
<organism evidence="18 19">
    <name type="scientific">Methylophaga lonarensis MPL</name>
    <dbReference type="NCBI Taxonomy" id="1286106"/>
    <lineage>
        <taxon>Bacteria</taxon>
        <taxon>Pseudomonadati</taxon>
        <taxon>Pseudomonadota</taxon>
        <taxon>Gammaproteobacteria</taxon>
        <taxon>Thiotrichales</taxon>
        <taxon>Piscirickettsiaceae</taxon>
        <taxon>Methylophaga</taxon>
    </lineage>
</organism>
<dbReference type="Pfam" id="PF01872">
    <property type="entry name" value="RibD_C"/>
    <property type="match status" value="1"/>
</dbReference>
<dbReference type="Pfam" id="PF00383">
    <property type="entry name" value="dCMP_cyt_deam_1"/>
    <property type="match status" value="1"/>
</dbReference>
<dbReference type="InterPro" id="IPR016192">
    <property type="entry name" value="APOBEC/CMP_deaminase_Zn-bd"/>
</dbReference>
<feature type="domain" description="CMP/dCMP-type deaminase" evidence="17">
    <location>
        <begin position="3"/>
        <end position="125"/>
    </location>
</feature>
<dbReference type="PANTHER" id="PTHR38011">
    <property type="entry name" value="DIHYDROFOLATE REDUCTASE FAMILY PROTEIN (AFU_ORTHOLOGUE AFUA_8G06820)"/>
    <property type="match status" value="1"/>
</dbReference>
<evidence type="ECO:0000313" key="18">
    <source>
        <dbReference type="EMBL" id="EMR13609.1"/>
    </source>
</evidence>
<comment type="catalytic activity">
    <reaction evidence="13">
        <text>2,5-diamino-6-hydroxy-4-(5-phosphoribosylamino)-pyrimidine + H2O + H(+) = 5-amino-6-(5-phospho-D-ribosylamino)uracil + NH4(+)</text>
        <dbReference type="Rhea" id="RHEA:21868"/>
        <dbReference type="ChEBI" id="CHEBI:15377"/>
        <dbReference type="ChEBI" id="CHEBI:15378"/>
        <dbReference type="ChEBI" id="CHEBI:28938"/>
        <dbReference type="ChEBI" id="CHEBI:58453"/>
        <dbReference type="ChEBI" id="CHEBI:58614"/>
        <dbReference type="EC" id="3.5.4.26"/>
    </reaction>
</comment>
<evidence type="ECO:0000256" key="9">
    <source>
        <dbReference type="ARBA" id="ARBA00022833"/>
    </source>
</evidence>
<dbReference type="SUPFAM" id="SSF53927">
    <property type="entry name" value="Cytidine deaminase-like"/>
    <property type="match status" value="1"/>
</dbReference>
<reference evidence="18 19" key="1">
    <citation type="journal article" date="2013" name="Genome Announc.">
        <title>Draft Genome Sequence of Methylophaga lonarensis MPLT, a Haloalkaliphilic (Non-Methane-Utilizing) Methylotroph.</title>
        <authorList>
            <person name="Shetty S.A."/>
            <person name="Marathe N.P."/>
            <person name="Munot H."/>
            <person name="Antony C.P."/>
            <person name="Dhotre D.P."/>
            <person name="Murrell J.C."/>
            <person name="Shouche Y.S."/>
        </authorList>
    </citation>
    <scope>NUCLEOTIDE SEQUENCE [LARGE SCALE GENOMIC DNA]</scope>
    <source>
        <strain evidence="18 19">MPL</strain>
    </source>
</reference>
<comment type="pathway">
    <text evidence="2 13">Cofactor biosynthesis; riboflavin biosynthesis; 5-amino-6-(D-ribitylamino)uracil from GTP: step 2/4.</text>
</comment>
<dbReference type="GO" id="GO:0009231">
    <property type="term" value="P:riboflavin biosynthetic process"/>
    <property type="evidence" value="ECO:0007669"/>
    <property type="project" value="UniProtKB-UniPathway"/>
</dbReference>
<dbReference type="PROSITE" id="PS51747">
    <property type="entry name" value="CYT_DCMP_DEAMINASES_2"/>
    <property type="match status" value="1"/>
</dbReference>
<dbReference type="SUPFAM" id="SSF53597">
    <property type="entry name" value="Dihydrofolate reductase-like"/>
    <property type="match status" value="1"/>
</dbReference>
<dbReference type="eggNOG" id="COG1985">
    <property type="taxonomic scope" value="Bacteria"/>
</dbReference>
<evidence type="ECO:0000256" key="6">
    <source>
        <dbReference type="ARBA" id="ARBA00022619"/>
    </source>
</evidence>
<feature type="binding site" evidence="15">
    <location>
        <position position="172"/>
    </location>
    <ligand>
        <name>NADP(+)</name>
        <dbReference type="ChEBI" id="CHEBI:58349"/>
    </ligand>
</feature>
<dbReference type="Gene3D" id="3.40.140.10">
    <property type="entry name" value="Cytidine Deaminase, domain 2"/>
    <property type="match status" value="1"/>
</dbReference>
<name>M7PT13_9GAMM</name>
<dbReference type="EC" id="3.5.4.26" evidence="13"/>
<dbReference type="GO" id="GO:0008703">
    <property type="term" value="F:5-amino-6-(5-phosphoribosylamino)uracil reductase activity"/>
    <property type="evidence" value="ECO:0007669"/>
    <property type="project" value="UniProtKB-EC"/>
</dbReference>
<feature type="binding site" evidence="15">
    <location>
        <position position="186"/>
    </location>
    <ligand>
        <name>substrate</name>
    </ligand>
</feature>
<dbReference type="AlphaFoldDB" id="M7PT13"/>
<feature type="binding site" evidence="15">
    <location>
        <position position="295"/>
    </location>
    <ligand>
        <name>substrate</name>
    </ligand>
</feature>
<gene>
    <name evidence="18" type="ORF">MPL1_04125</name>
</gene>
<dbReference type="FunFam" id="3.40.140.10:FF:000025">
    <property type="entry name" value="Riboflavin biosynthesis protein RibD"/>
    <property type="match status" value="1"/>
</dbReference>
<evidence type="ECO:0000256" key="16">
    <source>
        <dbReference type="PIRSR" id="PIRSR006769-3"/>
    </source>
</evidence>
<evidence type="ECO:0000256" key="7">
    <source>
        <dbReference type="ARBA" id="ARBA00022723"/>
    </source>
</evidence>
<dbReference type="InterPro" id="IPR004794">
    <property type="entry name" value="Eubact_RibD"/>
</dbReference>
<comment type="similarity">
    <text evidence="4 13">In the N-terminal section; belongs to the cytidine and deoxycytidylate deaminase family.</text>
</comment>
<dbReference type="InterPro" id="IPR002734">
    <property type="entry name" value="RibDG_C"/>
</dbReference>
<dbReference type="CDD" id="cd01284">
    <property type="entry name" value="Riboflavin_deaminase-reductase"/>
    <property type="match status" value="1"/>
</dbReference>
<evidence type="ECO:0000256" key="15">
    <source>
        <dbReference type="PIRSR" id="PIRSR006769-2"/>
    </source>
</evidence>
<dbReference type="eggNOG" id="COG0117">
    <property type="taxonomic scope" value="Bacteria"/>
</dbReference>
<dbReference type="EC" id="1.1.1.193" evidence="13"/>
<feature type="binding site" evidence="16">
    <location>
        <position position="52"/>
    </location>
    <ligand>
        <name>Zn(2+)</name>
        <dbReference type="ChEBI" id="CHEBI:29105"/>
        <note>catalytic</note>
    </ligand>
</feature>
<dbReference type="NCBIfam" id="TIGR00227">
    <property type="entry name" value="ribD_Cterm"/>
    <property type="match status" value="1"/>
</dbReference>
<evidence type="ECO:0000256" key="3">
    <source>
        <dbReference type="ARBA" id="ARBA00004910"/>
    </source>
</evidence>
<dbReference type="EMBL" id="APHR01000018">
    <property type="protein sequence ID" value="EMR13609.1"/>
    <property type="molecule type" value="Genomic_DNA"/>
</dbReference>
<feature type="binding site" evidence="15">
    <location>
        <position position="233"/>
    </location>
    <ligand>
        <name>NADP(+)</name>
        <dbReference type="ChEBI" id="CHEBI:58349"/>
    </ligand>
</feature>
<dbReference type="PIRSF" id="PIRSF006769">
    <property type="entry name" value="RibD"/>
    <property type="match status" value="1"/>
</dbReference>
<dbReference type="PANTHER" id="PTHR38011:SF7">
    <property type="entry name" value="2,5-DIAMINO-6-RIBOSYLAMINO-4(3H)-PYRIMIDINONE 5'-PHOSPHATE REDUCTASE"/>
    <property type="match status" value="1"/>
</dbReference>
<dbReference type="Gene3D" id="3.40.430.10">
    <property type="entry name" value="Dihydrofolate Reductase, subunit A"/>
    <property type="match status" value="1"/>
</dbReference>
<dbReference type="Proteomes" id="UP000012019">
    <property type="component" value="Unassembled WGS sequence"/>
</dbReference>
<evidence type="ECO:0000256" key="14">
    <source>
        <dbReference type="PIRSR" id="PIRSR006769-1"/>
    </source>
</evidence>
<dbReference type="InterPro" id="IPR050765">
    <property type="entry name" value="Riboflavin_Biosynth_HTPR"/>
</dbReference>
<comment type="pathway">
    <text evidence="3 13">Cofactor biosynthesis; riboflavin biosynthesis; 5-amino-6-(D-ribitylamino)uracil from GTP: step 3/4.</text>
</comment>
<dbReference type="InterPro" id="IPR002125">
    <property type="entry name" value="CMP_dCMP_dom"/>
</dbReference>
<dbReference type="GO" id="GO:0050661">
    <property type="term" value="F:NADP binding"/>
    <property type="evidence" value="ECO:0007669"/>
    <property type="project" value="InterPro"/>
</dbReference>
<dbReference type="NCBIfam" id="TIGR00326">
    <property type="entry name" value="eubact_ribD"/>
    <property type="match status" value="1"/>
</dbReference>
<evidence type="ECO:0000256" key="2">
    <source>
        <dbReference type="ARBA" id="ARBA00004882"/>
    </source>
</evidence>
<dbReference type="PATRIC" id="fig|1286106.3.peg.826"/>
<feature type="binding site" evidence="16">
    <location>
        <position position="77"/>
    </location>
    <ligand>
        <name>Zn(2+)</name>
        <dbReference type="ChEBI" id="CHEBI:29105"/>
        <note>catalytic</note>
    </ligand>
</feature>
<dbReference type="PROSITE" id="PS00903">
    <property type="entry name" value="CYT_DCMP_DEAMINASES_1"/>
    <property type="match status" value="1"/>
</dbReference>
<feature type="active site" description="Proton donor" evidence="14">
    <location>
        <position position="54"/>
    </location>
</feature>
<keyword evidence="6 13" id="KW-0686">Riboflavin biosynthesis</keyword>
<comment type="cofactor">
    <cofactor evidence="13 16">
        <name>Zn(2+)</name>
        <dbReference type="ChEBI" id="CHEBI:29105"/>
    </cofactor>
    <text evidence="13 16">Binds 1 zinc ion.</text>
</comment>
<evidence type="ECO:0000259" key="17">
    <source>
        <dbReference type="PROSITE" id="PS51747"/>
    </source>
</evidence>
<feature type="binding site" evidence="15">
    <location>
        <position position="209"/>
    </location>
    <ligand>
        <name>substrate</name>
    </ligand>
</feature>
<keyword evidence="9 13" id="KW-0862">Zinc</keyword>
<evidence type="ECO:0000256" key="4">
    <source>
        <dbReference type="ARBA" id="ARBA00005259"/>
    </source>
</evidence>
<feature type="binding site" evidence="15">
    <location>
        <position position="206"/>
    </location>
    <ligand>
        <name>substrate</name>
    </ligand>
</feature>
<evidence type="ECO:0000313" key="19">
    <source>
        <dbReference type="Proteomes" id="UP000012019"/>
    </source>
</evidence>
<dbReference type="GO" id="GO:0008835">
    <property type="term" value="F:diaminohydroxyphosphoribosylaminopyrimidine deaminase activity"/>
    <property type="evidence" value="ECO:0007669"/>
    <property type="project" value="UniProtKB-EC"/>
</dbReference>
<accession>M7PT13</accession>
<comment type="caution">
    <text evidence="18">The sequence shown here is derived from an EMBL/GenBank/DDBJ whole genome shotgun (WGS) entry which is preliminary data.</text>
</comment>
<evidence type="ECO:0000256" key="8">
    <source>
        <dbReference type="ARBA" id="ARBA00022801"/>
    </source>
</evidence>
<feature type="binding site" evidence="15">
    <location>
        <position position="202"/>
    </location>
    <ligand>
        <name>NADP(+)</name>
        <dbReference type="ChEBI" id="CHEBI:58349"/>
    </ligand>
</feature>
<evidence type="ECO:0000256" key="11">
    <source>
        <dbReference type="ARBA" id="ARBA00023002"/>
    </source>
</evidence>
<evidence type="ECO:0000256" key="13">
    <source>
        <dbReference type="PIRNR" id="PIRNR006769"/>
    </source>
</evidence>
<evidence type="ECO:0000256" key="5">
    <source>
        <dbReference type="ARBA" id="ARBA00007417"/>
    </source>
</evidence>
<dbReference type="RefSeq" id="WP_009725847.1">
    <property type="nucleotide sequence ID" value="NZ_APHR01000018.1"/>
</dbReference>
<feature type="binding site" evidence="16">
    <location>
        <position position="86"/>
    </location>
    <ligand>
        <name>Zn(2+)</name>
        <dbReference type="ChEBI" id="CHEBI:29105"/>
        <note>catalytic</note>
    </ligand>
</feature>
<evidence type="ECO:0000256" key="12">
    <source>
        <dbReference type="ARBA" id="ARBA00023268"/>
    </source>
</evidence>
<keyword evidence="11 13" id="KW-0560">Oxidoreductase</keyword>
<sequence>MVNVHEQFMADALRLAEKGLYTTDPNPRVGCVLVKQGQVIGRGWHQRAGEAHAEINALYEAGNEAAGADCYVTLEPCSHFGRTPPCVDSLIRAGVARVFVAMQDPNPIVAGSGIALLQQAGIEVHTGILADQAEKLNPGFCQRMRMGKPFVRSKIAMSLDGRTAMASGESKWITGPLARLDVQKLRARSSAILTGIGTILADDPLLNVRGTENFDWYPQNQAVRQPLRIVVDTDLRMPANAQILKTGKVLLATAVDTPSHHDIETIVLPSLEHSIDLSALMTVLAQREINEVMVEAGAVLNGALLRSRLIDELVIYTAPKIMGNEARGAFELPNMTTMAQNIGLKITDMRSIGDDWRITAIPEYNEEF</sequence>
<dbReference type="UniPathway" id="UPA00275">
    <property type="reaction ID" value="UER00401"/>
</dbReference>
<feature type="binding site" evidence="15">
    <location>
        <position position="198"/>
    </location>
    <ligand>
        <name>NADP(+)</name>
        <dbReference type="ChEBI" id="CHEBI:58349"/>
    </ligand>
</feature>
<dbReference type="GO" id="GO:0008270">
    <property type="term" value="F:zinc ion binding"/>
    <property type="evidence" value="ECO:0007669"/>
    <property type="project" value="InterPro"/>
</dbReference>
<dbReference type="InterPro" id="IPR016193">
    <property type="entry name" value="Cytidine_deaminase-like"/>
</dbReference>
<comment type="similarity">
    <text evidence="5 13">In the C-terminal section; belongs to the HTP reductase family.</text>
</comment>
<comment type="function">
    <text evidence="1 13">Converts 2,5-diamino-6-(ribosylamino)-4(3h)-pyrimidinone 5'-phosphate into 5-amino-6-(ribosylamino)-2,4(1h,3h)-pyrimidinedione 5'-phosphate.</text>
</comment>
<feature type="binding site" evidence="15">
    <location>
        <position position="156"/>
    </location>
    <ligand>
        <name>NADP(+)</name>
        <dbReference type="ChEBI" id="CHEBI:58349"/>
    </ligand>
</feature>
<keyword evidence="19" id="KW-1185">Reference proteome</keyword>
<evidence type="ECO:0000256" key="1">
    <source>
        <dbReference type="ARBA" id="ARBA00002151"/>
    </source>
</evidence>
<protein>
    <recommendedName>
        <fullName evidence="13">Riboflavin biosynthesis protein RibD</fullName>
    </recommendedName>
    <domain>
        <recommendedName>
            <fullName evidence="13">Diaminohydroxyphosphoribosylaminopyrimidine deaminase</fullName>
            <shortName evidence="13">DRAP deaminase</shortName>
            <ecNumber evidence="13">3.5.4.26</ecNumber>
        </recommendedName>
        <alternativeName>
            <fullName evidence="13">Riboflavin-specific deaminase</fullName>
        </alternativeName>
    </domain>
    <domain>
        <recommendedName>
            <fullName evidence="13">5-amino-6-(5-phosphoribosylamino)uracil reductase</fullName>
            <ecNumber evidence="13">1.1.1.193</ecNumber>
        </recommendedName>
        <alternativeName>
            <fullName evidence="13">HTP reductase</fullName>
        </alternativeName>
    </domain>
</protein>
<evidence type="ECO:0000256" key="10">
    <source>
        <dbReference type="ARBA" id="ARBA00022857"/>
    </source>
</evidence>
<comment type="catalytic activity">
    <reaction evidence="13">
        <text>5-amino-6-(5-phospho-D-ribitylamino)uracil + NADP(+) = 5-amino-6-(5-phospho-D-ribosylamino)uracil + NADPH + H(+)</text>
        <dbReference type="Rhea" id="RHEA:17845"/>
        <dbReference type="ChEBI" id="CHEBI:15378"/>
        <dbReference type="ChEBI" id="CHEBI:57783"/>
        <dbReference type="ChEBI" id="CHEBI:58349"/>
        <dbReference type="ChEBI" id="CHEBI:58421"/>
        <dbReference type="ChEBI" id="CHEBI:58453"/>
        <dbReference type="EC" id="1.1.1.193"/>
    </reaction>
</comment>
<proteinExistence type="inferred from homology"/>
<keyword evidence="12" id="KW-0511">Multifunctional enzyme</keyword>
<keyword evidence="10 13" id="KW-0521">NADP</keyword>
<keyword evidence="7 13" id="KW-0479">Metal-binding</keyword>
<keyword evidence="8 13" id="KW-0378">Hydrolase</keyword>
<feature type="binding site" evidence="15">
    <location>
        <begin position="297"/>
        <end position="303"/>
    </location>
    <ligand>
        <name>NADP(+)</name>
        <dbReference type="ChEBI" id="CHEBI:58349"/>
    </ligand>
</feature>